<evidence type="ECO:0000313" key="2">
    <source>
        <dbReference type="Proteomes" id="UP000602284"/>
    </source>
</evidence>
<name>A0ABS1JEN8_9BACL</name>
<dbReference type="EMBL" id="JAEQNB010000007">
    <property type="protein sequence ID" value="MBL0388750.1"/>
    <property type="molecule type" value="Genomic_DNA"/>
</dbReference>
<dbReference type="RefSeq" id="WP_201637724.1">
    <property type="nucleotide sequence ID" value="NZ_JAEQNB010000007.1"/>
</dbReference>
<dbReference type="InterPro" id="IPR027417">
    <property type="entry name" value="P-loop_NTPase"/>
</dbReference>
<protein>
    <recommendedName>
        <fullName evidence="3">HPr kinase/phosphorylase C-terminal domain-containing protein</fullName>
    </recommendedName>
</protein>
<dbReference type="SUPFAM" id="SSF53795">
    <property type="entry name" value="PEP carboxykinase-like"/>
    <property type="match status" value="1"/>
</dbReference>
<reference evidence="1 2" key="1">
    <citation type="submission" date="2021-01" db="EMBL/GenBank/DDBJ databases">
        <title>Tumebacillus sp. strain ITR2 16S ribosomal RNA gene Genome sequencing and assembly.</title>
        <authorList>
            <person name="Kang M."/>
        </authorList>
    </citation>
    <scope>NUCLEOTIDE SEQUENCE [LARGE SCALE GENOMIC DNA]</scope>
    <source>
        <strain evidence="1 2">ITR2</strain>
    </source>
</reference>
<evidence type="ECO:0000313" key="1">
    <source>
        <dbReference type="EMBL" id="MBL0388750.1"/>
    </source>
</evidence>
<comment type="caution">
    <text evidence="1">The sequence shown here is derived from an EMBL/GenBank/DDBJ whole genome shotgun (WGS) entry which is preliminary data.</text>
</comment>
<organism evidence="1 2">
    <name type="scientific">Tumebacillus amylolyticus</name>
    <dbReference type="NCBI Taxonomy" id="2801339"/>
    <lineage>
        <taxon>Bacteria</taxon>
        <taxon>Bacillati</taxon>
        <taxon>Bacillota</taxon>
        <taxon>Bacilli</taxon>
        <taxon>Bacillales</taxon>
        <taxon>Alicyclobacillaceae</taxon>
        <taxon>Tumebacillus</taxon>
    </lineage>
</organism>
<evidence type="ECO:0008006" key="3">
    <source>
        <dbReference type="Google" id="ProtNLM"/>
    </source>
</evidence>
<sequence>MIQTTQHVFDTLTTQPTPHTLEVSYANSSVLLRTHCPEIVEQTLHRLIPYFRFGEATPEQLQQLDTVWVCRDAKLYRQALDSLPSEYSLVPIPSQYEGGSFTDGRLYDLDGSLLFHYQTNGVLVYSDRVRRQTVLLGDDTSHLAIEARAILKDNLLQRMEEANGSVIFHSSAVSFDGKGFLVVGRKGAGKTTTLTGALLRKEDASFVSNDFVMLDSANRLHGWPEPIGISDFTCKLFDMSPEQTEGLRTSKGKLIIPYRDIPSRLHVMIAPSVELQAVVLPTSDFTQPSGFYEVDPVEARAILEAECRTPHDPSRPHWLQYVEVDESALVEQAQKRIDDLLRCPLIGLRIGHDFSEMARSLFTKLTARSSL</sequence>
<gene>
    <name evidence="1" type="ORF">JJB07_19295</name>
</gene>
<dbReference type="Gene3D" id="3.40.50.300">
    <property type="entry name" value="P-loop containing nucleotide triphosphate hydrolases"/>
    <property type="match status" value="1"/>
</dbReference>
<proteinExistence type="predicted"/>
<dbReference type="Proteomes" id="UP000602284">
    <property type="component" value="Unassembled WGS sequence"/>
</dbReference>
<keyword evidence="2" id="KW-1185">Reference proteome</keyword>
<accession>A0ABS1JEN8</accession>